<dbReference type="AlphaFoldDB" id="A0AA45WQC9"/>
<dbReference type="SUPFAM" id="SSF140663">
    <property type="entry name" value="TTHA0068-like"/>
    <property type="match status" value="1"/>
</dbReference>
<gene>
    <name evidence="1" type="ORF">SAMN06265361_104267</name>
</gene>
<accession>A0AA45WQC9</accession>
<dbReference type="Pfam" id="PF03745">
    <property type="entry name" value="DUF309"/>
    <property type="match status" value="1"/>
</dbReference>
<comment type="caution">
    <text evidence="1">The sequence shown here is derived from an EMBL/GenBank/DDBJ whole genome shotgun (WGS) entry which is preliminary data.</text>
</comment>
<name>A0AA45WQC9_9BACL</name>
<dbReference type="Gene3D" id="1.10.3450.10">
    <property type="entry name" value="TTHA0068-like"/>
    <property type="match status" value="1"/>
</dbReference>
<sequence length="142" mass="16398">MVAPTRGEQMAYPRLYVDFLYYFNVEQDYYECHEVLEELWLEEGRERFYQGLLQVAVGLYHQRNGNLGGAVKLWTAALEKLAAYPEPEWMGIDMAGVIKETEARLAAIKEGRPGTCGTMQIRIVDERLRSAVRQRFMAEEGE</sequence>
<reference evidence="1" key="1">
    <citation type="submission" date="2017-05" db="EMBL/GenBank/DDBJ databases">
        <authorList>
            <person name="Varghese N."/>
            <person name="Submissions S."/>
        </authorList>
    </citation>
    <scope>NUCLEOTIDE SEQUENCE</scope>
    <source>
        <strain evidence="1">DSM 45262</strain>
    </source>
</reference>
<dbReference type="InterPro" id="IPR005500">
    <property type="entry name" value="DUF309"/>
</dbReference>
<evidence type="ECO:0008006" key="3">
    <source>
        <dbReference type="Google" id="ProtNLM"/>
    </source>
</evidence>
<evidence type="ECO:0000313" key="1">
    <source>
        <dbReference type="EMBL" id="SMP23943.1"/>
    </source>
</evidence>
<dbReference type="InterPro" id="IPR023203">
    <property type="entry name" value="TTHA0068_sf"/>
</dbReference>
<protein>
    <recommendedName>
        <fullName evidence="3">DUF309 domain-containing protein</fullName>
    </recommendedName>
</protein>
<keyword evidence="2" id="KW-1185">Reference proteome</keyword>
<dbReference type="EMBL" id="FXTU01000004">
    <property type="protein sequence ID" value="SMP23943.1"/>
    <property type="molecule type" value="Genomic_DNA"/>
</dbReference>
<dbReference type="PANTHER" id="PTHR34796">
    <property type="entry name" value="EXPRESSED PROTEIN"/>
    <property type="match status" value="1"/>
</dbReference>
<organism evidence="1 2">
    <name type="scientific">Laceyella tengchongensis</name>
    <dbReference type="NCBI Taxonomy" id="574699"/>
    <lineage>
        <taxon>Bacteria</taxon>
        <taxon>Bacillati</taxon>
        <taxon>Bacillota</taxon>
        <taxon>Bacilli</taxon>
        <taxon>Bacillales</taxon>
        <taxon>Thermoactinomycetaceae</taxon>
        <taxon>Laceyella</taxon>
    </lineage>
</organism>
<evidence type="ECO:0000313" key="2">
    <source>
        <dbReference type="Proteomes" id="UP001157946"/>
    </source>
</evidence>
<proteinExistence type="predicted"/>
<dbReference type="PANTHER" id="PTHR34796:SF1">
    <property type="entry name" value="EXPRESSED PROTEIN"/>
    <property type="match status" value="1"/>
</dbReference>
<dbReference type="Proteomes" id="UP001157946">
    <property type="component" value="Unassembled WGS sequence"/>
</dbReference>